<dbReference type="GO" id="GO:0098609">
    <property type="term" value="P:cell-cell adhesion"/>
    <property type="evidence" value="ECO:0007669"/>
    <property type="project" value="TreeGrafter"/>
</dbReference>
<dbReference type="STRING" id="245187.SAMN04488003_10883"/>
<dbReference type="InterPro" id="IPR052487">
    <property type="entry name" value="Galactose-binding_lectin"/>
</dbReference>
<dbReference type="GO" id="GO:0070492">
    <property type="term" value="F:oligosaccharide binding"/>
    <property type="evidence" value="ECO:0007669"/>
    <property type="project" value="TreeGrafter"/>
</dbReference>
<gene>
    <name evidence="2" type="ORF">SAMN04488003_10883</name>
</gene>
<sequence length="115" mass="12876">MRTFGSHTIGVDQGDIVLFSDFEDDGEMWTGEGPRLIRRSVRFADSYAMAPVVQVSLSMWDMSNGSNARADVTAERVTRDGFDIVFRTWSDTRVARVRVAWLSIGPVEGDDGWTL</sequence>
<reference evidence="2 3" key="1">
    <citation type="submission" date="2016-10" db="EMBL/GenBank/DDBJ databases">
        <authorList>
            <person name="de Groot N.N."/>
        </authorList>
    </citation>
    <scope>NUCLEOTIDE SEQUENCE [LARGE SCALE GENOMIC DNA]</scope>
    <source>
        <strain evidence="2 3">DSM 16213</strain>
    </source>
</reference>
<dbReference type="RefSeq" id="WP_089901456.1">
    <property type="nucleotide sequence ID" value="NZ_FOCI01000008.1"/>
</dbReference>
<dbReference type="Pfam" id="PF09458">
    <property type="entry name" value="H_lectin"/>
    <property type="match status" value="1"/>
</dbReference>
<dbReference type="InterPro" id="IPR019019">
    <property type="entry name" value="H-type_lectin_domain"/>
</dbReference>
<keyword evidence="2" id="KW-0430">Lectin</keyword>
<dbReference type="Proteomes" id="UP000199585">
    <property type="component" value="Unassembled WGS sequence"/>
</dbReference>
<dbReference type="PANTHER" id="PTHR46938">
    <property type="entry name" value="DISCOIDIN-1 SUBUNIT A-RELATED-RELATED"/>
    <property type="match status" value="1"/>
</dbReference>
<evidence type="ECO:0000313" key="3">
    <source>
        <dbReference type="Proteomes" id="UP000199585"/>
    </source>
</evidence>
<evidence type="ECO:0000313" key="2">
    <source>
        <dbReference type="EMBL" id="SEN04476.1"/>
    </source>
</evidence>
<protein>
    <submittedName>
        <fullName evidence="2">H-type lectin domain-containing protein</fullName>
    </submittedName>
</protein>
<dbReference type="GO" id="GO:0098636">
    <property type="term" value="C:protein complex involved in cell adhesion"/>
    <property type="evidence" value="ECO:0007669"/>
    <property type="project" value="TreeGrafter"/>
</dbReference>
<dbReference type="OrthoDB" id="7658568at2"/>
<feature type="domain" description="H-type lectin" evidence="1">
    <location>
        <begin position="39"/>
        <end position="103"/>
    </location>
</feature>
<dbReference type="GO" id="GO:0046871">
    <property type="term" value="F:N-acetylgalactosamine binding"/>
    <property type="evidence" value="ECO:0007669"/>
    <property type="project" value="TreeGrafter"/>
</dbReference>
<dbReference type="SUPFAM" id="SSF141086">
    <property type="entry name" value="Agglutinin HPA-like"/>
    <property type="match status" value="1"/>
</dbReference>
<accession>A0A1H8DBD4</accession>
<dbReference type="GO" id="GO:0030247">
    <property type="term" value="F:polysaccharide binding"/>
    <property type="evidence" value="ECO:0007669"/>
    <property type="project" value="TreeGrafter"/>
</dbReference>
<dbReference type="GO" id="GO:0045335">
    <property type="term" value="C:phagocytic vesicle"/>
    <property type="evidence" value="ECO:0007669"/>
    <property type="project" value="TreeGrafter"/>
</dbReference>
<proteinExistence type="predicted"/>
<dbReference type="Gene3D" id="2.60.40.2080">
    <property type="match status" value="1"/>
</dbReference>
<dbReference type="EMBL" id="FOCI01000008">
    <property type="protein sequence ID" value="SEN04476.1"/>
    <property type="molecule type" value="Genomic_DNA"/>
</dbReference>
<name>A0A1H8DBD4_9RHOB</name>
<dbReference type="GO" id="GO:0009986">
    <property type="term" value="C:cell surface"/>
    <property type="evidence" value="ECO:0007669"/>
    <property type="project" value="TreeGrafter"/>
</dbReference>
<dbReference type="InterPro" id="IPR037221">
    <property type="entry name" value="H-type_lectin_dom_sf"/>
</dbReference>
<dbReference type="AlphaFoldDB" id="A0A1H8DBD4"/>
<evidence type="ECO:0000259" key="1">
    <source>
        <dbReference type="Pfam" id="PF09458"/>
    </source>
</evidence>
<organism evidence="2 3">
    <name type="scientific">Loktanella fryxellensis</name>
    <dbReference type="NCBI Taxonomy" id="245187"/>
    <lineage>
        <taxon>Bacteria</taxon>
        <taxon>Pseudomonadati</taxon>
        <taxon>Pseudomonadota</taxon>
        <taxon>Alphaproteobacteria</taxon>
        <taxon>Rhodobacterales</taxon>
        <taxon>Roseobacteraceae</taxon>
        <taxon>Loktanella</taxon>
    </lineage>
</organism>
<keyword evidence="3" id="KW-1185">Reference proteome</keyword>